<dbReference type="Pfam" id="PF00149">
    <property type="entry name" value="Metallophos"/>
    <property type="match status" value="1"/>
</dbReference>
<dbReference type="PANTHER" id="PTHR31302:SF0">
    <property type="entry name" value="TRANSMEMBRANE PROTEIN WITH METALLOPHOSPHOESTERASE DOMAIN"/>
    <property type="match status" value="1"/>
</dbReference>
<evidence type="ECO:0000313" key="2">
    <source>
        <dbReference type="EMBL" id="MCP3732289.1"/>
    </source>
</evidence>
<dbReference type="InterPro" id="IPR051158">
    <property type="entry name" value="Metallophosphoesterase_sf"/>
</dbReference>
<keyword evidence="3" id="KW-1185">Reference proteome</keyword>
<evidence type="ECO:0000313" key="3">
    <source>
        <dbReference type="Proteomes" id="UP001139451"/>
    </source>
</evidence>
<gene>
    <name evidence="2" type="ORF">M9978_17860</name>
</gene>
<reference evidence="2" key="1">
    <citation type="submission" date="2022-05" db="EMBL/GenBank/DDBJ databases">
        <title>Sphingomonas sp. strain MG17 Genome sequencing and assembly.</title>
        <authorList>
            <person name="Kim I."/>
        </authorList>
    </citation>
    <scope>NUCLEOTIDE SEQUENCE</scope>
    <source>
        <strain evidence="2">MG17</strain>
    </source>
</reference>
<dbReference type="InterPro" id="IPR004843">
    <property type="entry name" value="Calcineurin-like_PHP"/>
</dbReference>
<protein>
    <submittedName>
        <fullName evidence="2">Metallophosphoesterase</fullName>
    </submittedName>
</protein>
<dbReference type="GO" id="GO:0016787">
    <property type="term" value="F:hydrolase activity"/>
    <property type="evidence" value="ECO:0007669"/>
    <property type="project" value="InterPro"/>
</dbReference>
<dbReference type="Gene3D" id="3.60.21.10">
    <property type="match status" value="1"/>
</dbReference>
<accession>A0A9X2HRL6</accession>
<dbReference type="PANTHER" id="PTHR31302">
    <property type="entry name" value="TRANSMEMBRANE PROTEIN WITH METALLOPHOSPHOESTERASE DOMAIN-RELATED"/>
    <property type="match status" value="1"/>
</dbReference>
<evidence type="ECO:0000259" key="1">
    <source>
        <dbReference type="Pfam" id="PF00149"/>
    </source>
</evidence>
<proteinExistence type="predicted"/>
<dbReference type="RefSeq" id="WP_254295602.1">
    <property type="nucleotide sequence ID" value="NZ_JAMLDX010000017.1"/>
</dbReference>
<dbReference type="EMBL" id="JAMLDX010000017">
    <property type="protein sequence ID" value="MCP3732289.1"/>
    <property type="molecule type" value="Genomic_DNA"/>
</dbReference>
<dbReference type="InterPro" id="IPR029052">
    <property type="entry name" value="Metallo-depent_PP-like"/>
</dbReference>
<dbReference type="AlphaFoldDB" id="A0A9X2HRL6"/>
<comment type="caution">
    <text evidence="2">The sequence shown here is derived from an EMBL/GenBank/DDBJ whole genome shotgun (WGS) entry which is preliminary data.</text>
</comment>
<name>A0A9X2HRL6_9SPHN</name>
<dbReference type="Proteomes" id="UP001139451">
    <property type="component" value="Unassembled WGS sequence"/>
</dbReference>
<sequence>MWKRLFAILLLLALGVLLVGYRNATADPVVRRARVAMASWPAGAPPLRIALLSDIHVAGPDMPPARLERIVAQVNALKPDLVLIAGDLVSDKRVASHRYPVDEAVAPLRNLTPRLGVVAVLGV</sequence>
<organism evidence="2 3">
    <name type="scientific">Sphingomonas tagetis</name>
    <dbReference type="NCBI Taxonomy" id="2949092"/>
    <lineage>
        <taxon>Bacteria</taxon>
        <taxon>Pseudomonadati</taxon>
        <taxon>Pseudomonadota</taxon>
        <taxon>Alphaproteobacteria</taxon>
        <taxon>Sphingomonadales</taxon>
        <taxon>Sphingomonadaceae</taxon>
        <taxon>Sphingomonas</taxon>
    </lineage>
</organism>
<dbReference type="SUPFAM" id="SSF56300">
    <property type="entry name" value="Metallo-dependent phosphatases"/>
    <property type="match status" value="1"/>
</dbReference>
<feature type="domain" description="Calcineurin-like phosphoesterase" evidence="1">
    <location>
        <begin position="47"/>
        <end position="113"/>
    </location>
</feature>